<evidence type="ECO:0000313" key="1">
    <source>
        <dbReference type="EMBL" id="SDR80585.1"/>
    </source>
</evidence>
<dbReference type="EMBL" id="LT629750">
    <property type="protein sequence ID" value="SDR80585.1"/>
    <property type="molecule type" value="Genomic_DNA"/>
</dbReference>
<proteinExistence type="predicted"/>
<dbReference type="AlphaFoldDB" id="A0A1H1M2M3"/>
<keyword evidence="2" id="KW-1185">Reference proteome</keyword>
<dbReference type="Proteomes" id="UP000243904">
    <property type="component" value="Chromosome I"/>
</dbReference>
<accession>A0A1H1M2M3</accession>
<sequence length="84" mass="9136">MFGRLRPALAGFQIASGKSLDAGEEAVVAERLCEVSVTGSSKPHRLRLMTFAWGRARGCAYLPLKFGARLLRKASMPSRKSSLI</sequence>
<name>A0A1H1M2M3_9BRAD</name>
<protein>
    <submittedName>
        <fullName evidence="1">Uncharacterized protein</fullName>
    </submittedName>
</protein>
<evidence type="ECO:0000313" key="2">
    <source>
        <dbReference type="Proteomes" id="UP000243904"/>
    </source>
</evidence>
<organism evidence="1 2">
    <name type="scientific">Bradyrhizobium canariense</name>
    <dbReference type="NCBI Taxonomy" id="255045"/>
    <lineage>
        <taxon>Bacteria</taxon>
        <taxon>Pseudomonadati</taxon>
        <taxon>Pseudomonadota</taxon>
        <taxon>Alphaproteobacteria</taxon>
        <taxon>Hyphomicrobiales</taxon>
        <taxon>Nitrobacteraceae</taxon>
        <taxon>Bradyrhizobium</taxon>
    </lineage>
</organism>
<gene>
    <name evidence="1" type="ORF">SAMN05444158_0051</name>
</gene>
<reference evidence="2" key="1">
    <citation type="submission" date="2016-10" db="EMBL/GenBank/DDBJ databases">
        <authorList>
            <person name="Varghese N."/>
            <person name="Submissions S."/>
        </authorList>
    </citation>
    <scope>NUCLEOTIDE SEQUENCE [LARGE SCALE GENOMIC DNA]</scope>
    <source>
        <strain evidence="2">GAS369</strain>
    </source>
</reference>